<evidence type="ECO:0000313" key="1">
    <source>
        <dbReference type="EMBL" id="MDR6939460.1"/>
    </source>
</evidence>
<evidence type="ECO:0000313" key="2">
    <source>
        <dbReference type="Proteomes" id="UP001266099"/>
    </source>
</evidence>
<keyword evidence="2" id="KW-1185">Reference proteome</keyword>
<dbReference type="RefSeq" id="WP_309956135.1">
    <property type="nucleotide sequence ID" value="NZ_JAVDUJ010000001.1"/>
</dbReference>
<comment type="caution">
    <text evidence="1">The sequence shown here is derived from an EMBL/GenBank/DDBJ whole genome shotgun (WGS) entry which is preliminary data.</text>
</comment>
<proteinExistence type="predicted"/>
<reference evidence="1 2" key="1">
    <citation type="submission" date="2023-07" db="EMBL/GenBank/DDBJ databases">
        <title>Sequencing the genomes of 1000 actinobacteria strains.</title>
        <authorList>
            <person name="Klenk H.-P."/>
        </authorList>
    </citation>
    <scope>NUCLEOTIDE SEQUENCE [LARGE SCALE GENOMIC DNA]</scope>
    <source>
        <strain evidence="1 2">DSM 15539</strain>
    </source>
</reference>
<sequence length="165" mass="19244">MNDFLSHIDQIQESSSWHVLDFIPFQPKNPDFLHYEQFLETGNYVQDFARRICFISLTLIAEYEAKLYLTENETFFKLHPDLKPLHNIRELPYQKLDEIIKEVIVNDLSSLQIFFTDENVLLSIDGALQVTLYNACGSFLETLRLLVQQNGLFLKCHNGSDIKIS</sequence>
<dbReference type="EMBL" id="JAVDUJ010000001">
    <property type="protein sequence ID" value="MDR6939460.1"/>
    <property type="molecule type" value="Genomic_DNA"/>
</dbReference>
<accession>A0ABU1T244</accession>
<protein>
    <submittedName>
        <fullName evidence="1">Uncharacterized protein</fullName>
    </submittedName>
</protein>
<gene>
    <name evidence="1" type="ORF">J2S36_001003</name>
</gene>
<name>A0ABU1T244_9ACTO</name>
<dbReference type="Proteomes" id="UP001266099">
    <property type="component" value="Unassembled WGS sequence"/>
</dbReference>
<organism evidence="1 2">
    <name type="scientific">Arcanobacterium hippocoleae</name>
    <dbReference type="NCBI Taxonomy" id="149017"/>
    <lineage>
        <taxon>Bacteria</taxon>
        <taxon>Bacillati</taxon>
        <taxon>Actinomycetota</taxon>
        <taxon>Actinomycetes</taxon>
        <taxon>Actinomycetales</taxon>
        <taxon>Actinomycetaceae</taxon>
        <taxon>Arcanobacterium</taxon>
    </lineage>
</organism>